<comment type="caution">
    <text evidence="3">The sequence shown here is derived from an EMBL/GenBank/DDBJ whole genome shotgun (WGS) entry which is preliminary data.</text>
</comment>
<proteinExistence type="predicted"/>
<feature type="region of interest" description="Disordered" evidence="1">
    <location>
        <begin position="671"/>
        <end position="702"/>
    </location>
</feature>
<evidence type="ECO:0000313" key="3">
    <source>
        <dbReference type="EMBL" id="RDW80898.1"/>
    </source>
</evidence>
<dbReference type="GO" id="GO:0005524">
    <property type="term" value="F:ATP binding"/>
    <property type="evidence" value="ECO:0007669"/>
    <property type="project" value="InterPro"/>
</dbReference>
<dbReference type="CDD" id="cd19481">
    <property type="entry name" value="RecA-like_protease"/>
    <property type="match status" value="1"/>
</dbReference>
<dbReference type="InterPro" id="IPR003959">
    <property type="entry name" value="ATPase_AAA_core"/>
</dbReference>
<dbReference type="Gene3D" id="3.40.50.300">
    <property type="entry name" value="P-loop containing nucleotide triphosphate hydrolases"/>
    <property type="match status" value="1"/>
</dbReference>
<dbReference type="InterPro" id="IPR003593">
    <property type="entry name" value="AAA+_ATPase"/>
</dbReference>
<evidence type="ECO:0000256" key="1">
    <source>
        <dbReference type="SAM" id="MobiDB-lite"/>
    </source>
</evidence>
<feature type="domain" description="AAA+ ATPase" evidence="2">
    <location>
        <begin position="440"/>
        <end position="640"/>
    </location>
</feature>
<gene>
    <name evidence="3" type="ORF">BP5796_05596</name>
</gene>
<dbReference type="PANTHER" id="PTHR46411:SF2">
    <property type="entry name" value="AAA+ ATPASE DOMAIN-CONTAINING PROTEIN"/>
    <property type="match status" value="1"/>
</dbReference>
<dbReference type="GO" id="GO:0016887">
    <property type="term" value="F:ATP hydrolysis activity"/>
    <property type="evidence" value="ECO:0007669"/>
    <property type="project" value="InterPro"/>
</dbReference>
<dbReference type="SUPFAM" id="SSF52540">
    <property type="entry name" value="P-loop containing nucleoside triphosphate hydrolases"/>
    <property type="match status" value="1"/>
</dbReference>
<dbReference type="Proteomes" id="UP000256328">
    <property type="component" value="Unassembled WGS sequence"/>
</dbReference>
<organism evidence="3 4">
    <name type="scientific">Coleophoma crateriformis</name>
    <dbReference type="NCBI Taxonomy" id="565419"/>
    <lineage>
        <taxon>Eukaryota</taxon>
        <taxon>Fungi</taxon>
        <taxon>Dikarya</taxon>
        <taxon>Ascomycota</taxon>
        <taxon>Pezizomycotina</taxon>
        <taxon>Leotiomycetes</taxon>
        <taxon>Helotiales</taxon>
        <taxon>Dermateaceae</taxon>
        <taxon>Coleophoma</taxon>
    </lineage>
</organism>
<sequence>MGSIRRSNRAATIAQTRKSEAVANAYSNAFAILDEDTHDDEGKKCEIHMYERRFNSRGEAILLQSGSRSEFSWITESSVEAALVLTRYYSITKALESTQLEVRSPYIRAALKDVVRSYPGVNVNSSGPILIPGDPKCLFHYRDELNTYASNTKDKKAKEHVKFLLQYMAKVLNREIVSYKELMENESVAPGLEFHNLWMAFKPGTLLYKSHSGVDTLHRLRDMTKVTLFQQPQYWRLQTEVLVYEGKDLRFVSENFDIAEYSGYRPLTEHELFPLEYHKDQKSIRDTVLQRGKKYTEYLGIQYCMYEGLANLFSWHGRGTQCSMIKDKIILDSKEFSEDIHDSKLEFIPYSKVIQCHSNGQLKMSDEELLICSYEVPGFALTTKRWGLFNISNVSPMEYNKDAFDSLVLPEDIKKTLTSLVRLQDANSPRFDDLIEGKGKGLIILLHGPPGVGKTFTAESIAEYAKRPLYTLGKVDFGPSMSQSLFTTLARASKWNSIVLLDEADVFMQERSPNEMFRNEQVSVLLRILEYFEGTMNLTTNQVQTIDPAFKSRIHLSLTYPALSAKSRSGLWKTFILKSTTPQSPRWLDAGFLKKISEEEVNGRDIKNIVHVAHALATNDKRPMRAKDILQGLTYLKDFERDFSKATADKRKVVEGEDASLAKRIRLDNRDCYNQEEQEEAQESVTKQRVEDNNHDNANGIA</sequence>
<dbReference type="SMART" id="SM00382">
    <property type="entry name" value="AAA"/>
    <property type="match status" value="1"/>
</dbReference>
<protein>
    <recommendedName>
        <fullName evidence="2">AAA+ ATPase domain-containing protein</fullName>
    </recommendedName>
</protein>
<dbReference type="OrthoDB" id="10042665at2759"/>
<reference evidence="3 4" key="1">
    <citation type="journal article" date="2018" name="IMA Fungus">
        <title>IMA Genome-F 9: Draft genome sequence of Annulohypoxylon stygium, Aspergillus mulundensis, Berkeleyomyces basicola (syn. Thielaviopsis basicola), Ceratocystis smalleyi, two Cercospora beticola strains, Coleophoma cylindrospora, Fusarium fracticaudum, Phialophora cf. hyalina, and Morchella septimelata.</title>
        <authorList>
            <person name="Wingfield B.D."/>
            <person name="Bills G.F."/>
            <person name="Dong Y."/>
            <person name="Huang W."/>
            <person name="Nel W.J."/>
            <person name="Swalarsk-Parry B.S."/>
            <person name="Vaghefi N."/>
            <person name="Wilken P.M."/>
            <person name="An Z."/>
            <person name="de Beer Z.W."/>
            <person name="De Vos L."/>
            <person name="Chen L."/>
            <person name="Duong T.A."/>
            <person name="Gao Y."/>
            <person name="Hammerbacher A."/>
            <person name="Kikkert J.R."/>
            <person name="Li Y."/>
            <person name="Li H."/>
            <person name="Li K."/>
            <person name="Li Q."/>
            <person name="Liu X."/>
            <person name="Ma X."/>
            <person name="Naidoo K."/>
            <person name="Pethybridge S.J."/>
            <person name="Sun J."/>
            <person name="Steenkamp E.T."/>
            <person name="van der Nest M.A."/>
            <person name="van Wyk S."/>
            <person name="Wingfield M.J."/>
            <person name="Xiong C."/>
            <person name="Yue Q."/>
            <person name="Zhang X."/>
        </authorList>
    </citation>
    <scope>NUCLEOTIDE SEQUENCE [LARGE SCALE GENOMIC DNA]</scope>
    <source>
        <strain evidence="3 4">BP5796</strain>
    </source>
</reference>
<accession>A0A3D8S3Q3</accession>
<dbReference type="InterPro" id="IPR027417">
    <property type="entry name" value="P-loop_NTPase"/>
</dbReference>
<dbReference type="EMBL" id="PDLN01000007">
    <property type="protein sequence ID" value="RDW80898.1"/>
    <property type="molecule type" value="Genomic_DNA"/>
</dbReference>
<dbReference type="AlphaFoldDB" id="A0A3D8S3Q3"/>
<name>A0A3D8S3Q3_9HELO</name>
<evidence type="ECO:0000259" key="2">
    <source>
        <dbReference type="SMART" id="SM00382"/>
    </source>
</evidence>
<feature type="compositionally biased region" description="Basic and acidic residues" evidence="1">
    <location>
        <begin position="686"/>
        <end position="695"/>
    </location>
</feature>
<keyword evidence="4" id="KW-1185">Reference proteome</keyword>
<evidence type="ECO:0000313" key="4">
    <source>
        <dbReference type="Proteomes" id="UP000256328"/>
    </source>
</evidence>
<dbReference type="Pfam" id="PF22942">
    <property type="entry name" value="DUF7025"/>
    <property type="match status" value="1"/>
</dbReference>
<dbReference type="Pfam" id="PF00004">
    <property type="entry name" value="AAA"/>
    <property type="match status" value="1"/>
</dbReference>
<dbReference type="PANTHER" id="PTHR46411">
    <property type="entry name" value="FAMILY ATPASE, PUTATIVE-RELATED"/>
    <property type="match status" value="1"/>
</dbReference>
<dbReference type="InterPro" id="IPR054289">
    <property type="entry name" value="DUF7025"/>
</dbReference>